<dbReference type="Pfam" id="PF06580">
    <property type="entry name" value="His_kinase"/>
    <property type="match status" value="1"/>
</dbReference>
<dbReference type="CDD" id="cd06225">
    <property type="entry name" value="HAMP"/>
    <property type="match status" value="1"/>
</dbReference>
<keyword evidence="3" id="KW-0808">Transferase</keyword>
<keyword evidence="1" id="KW-0472">Membrane</keyword>
<organism evidence="3 4">
    <name type="scientific">Robinsoniella peoriensis</name>
    <dbReference type="NCBI Taxonomy" id="180332"/>
    <lineage>
        <taxon>Bacteria</taxon>
        <taxon>Bacillati</taxon>
        <taxon>Bacillota</taxon>
        <taxon>Clostridia</taxon>
        <taxon>Lachnospirales</taxon>
        <taxon>Lachnospiraceae</taxon>
        <taxon>Robinsoniella</taxon>
    </lineage>
</organism>
<dbReference type="Gene3D" id="6.10.340.10">
    <property type="match status" value="1"/>
</dbReference>
<dbReference type="AlphaFoldDB" id="A0A4U8QEP5"/>
<dbReference type="STRING" id="180332.GCA_000797495_05829"/>
<dbReference type="GO" id="GO:0016020">
    <property type="term" value="C:membrane"/>
    <property type="evidence" value="ECO:0007669"/>
    <property type="project" value="InterPro"/>
</dbReference>
<accession>A0A4U8QEP5</accession>
<dbReference type="SUPFAM" id="SSF55874">
    <property type="entry name" value="ATPase domain of HSP90 chaperone/DNA topoisomerase II/histidine kinase"/>
    <property type="match status" value="1"/>
</dbReference>
<sequence length="581" mass="67554">MKFNDLSIKKKFFLILLVFIILPFCCISFWLYNMITSSWLQKEYESQYNQLSVVSKAAEIQLKEYERIIGTIYNDEDILKNLNKNQKIPIDYVEITEFLRNLLKSADHIDGAYFFAANGETYFQDSYSGASYIDVYHSHPEWMQKIDELDGSLGWISTFQVKPKGSTKEEMSYISCAMLVKDISHNWAKRGEFILNINIDLFEDLFEKLEVKDKSTLLIAEDIGNIIWSNDASLDESLDKSVLSDILKSEDSYTEQNYRNKPYIVVKQASAYNDWNYISMIKKDEVLKTREWVVSVVAAQILLVLLFCVFGAVAIQVYIIKPIQKMVVVMNTPDPDFMKNKLYIDQKDEVGSLYRSFNDMNSRILNLIEKNNEANKKEKEYHIQALNAQINPHFMYNTLDTINWMAKDLKAKDISKMITSLSRILRYSISKKEDIVTLEEEINCIKNYLNIYEERYEKAFTSEFKIDADILEYKTFKMLLQPLVENSLTHGFSRQMKGGHIQIIGKKEGEDAVLRIIDNGAGMTRERIFYVLSQDSDRIGLSNINQRLKLLYGEKYGLIIESTPEEGTEIIIHFPPKAKEM</sequence>
<gene>
    <name evidence="3" type="primary">yehU_22</name>
    <name evidence="3" type="ORF">DSM106044_02812</name>
</gene>
<dbReference type="RefSeq" id="WP_161597350.1">
    <property type="nucleotide sequence ID" value="NZ_QGQD01000056.1"/>
</dbReference>
<evidence type="ECO:0000259" key="2">
    <source>
        <dbReference type="SMART" id="SM00387"/>
    </source>
</evidence>
<evidence type="ECO:0000313" key="4">
    <source>
        <dbReference type="Proteomes" id="UP000306509"/>
    </source>
</evidence>
<dbReference type="InterPro" id="IPR003594">
    <property type="entry name" value="HATPase_dom"/>
</dbReference>
<proteinExistence type="predicted"/>
<name>A0A4U8QEP5_9FIRM</name>
<dbReference type="EC" id="2.7.13.3" evidence="3"/>
<protein>
    <submittedName>
        <fullName evidence="3">Sensor histidine kinase YehU</fullName>
        <ecNumber evidence="3">2.7.13.3</ecNumber>
    </submittedName>
</protein>
<evidence type="ECO:0000256" key="1">
    <source>
        <dbReference type="SAM" id="Phobius"/>
    </source>
</evidence>
<reference evidence="3 4" key="1">
    <citation type="journal article" date="2019" name="Anaerobe">
        <title>Detection of Robinsoniella peoriensis in multiple bone samples of a trauma patient.</title>
        <authorList>
            <person name="Schrottner P."/>
            <person name="Hartwich K."/>
            <person name="Bunk B."/>
            <person name="Schober I."/>
            <person name="Helbig S."/>
            <person name="Rudolph W.W."/>
            <person name="Gunzer F."/>
        </authorList>
    </citation>
    <scope>NUCLEOTIDE SEQUENCE [LARGE SCALE GENOMIC DNA]</scope>
    <source>
        <strain evidence="3 4">DSM 106044</strain>
    </source>
</reference>
<dbReference type="Pfam" id="PF02518">
    <property type="entry name" value="HATPase_c"/>
    <property type="match status" value="1"/>
</dbReference>
<dbReference type="Gene3D" id="3.30.565.10">
    <property type="entry name" value="Histidine kinase-like ATPase, C-terminal domain"/>
    <property type="match status" value="1"/>
</dbReference>
<keyword evidence="1" id="KW-0812">Transmembrane</keyword>
<dbReference type="GO" id="GO:0000155">
    <property type="term" value="F:phosphorelay sensor kinase activity"/>
    <property type="evidence" value="ECO:0007669"/>
    <property type="project" value="InterPro"/>
</dbReference>
<dbReference type="PANTHER" id="PTHR34220">
    <property type="entry name" value="SENSOR HISTIDINE KINASE YPDA"/>
    <property type="match status" value="1"/>
</dbReference>
<dbReference type="EMBL" id="QGQD01000056">
    <property type="protein sequence ID" value="TLD00326.1"/>
    <property type="molecule type" value="Genomic_DNA"/>
</dbReference>
<feature type="transmembrane region" description="Helical" evidence="1">
    <location>
        <begin position="12"/>
        <end position="32"/>
    </location>
</feature>
<keyword evidence="4" id="KW-1185">Reference proteome</keyword>
<dbReference type="InterPro" id="IPR036890">
    <property type="entry name" value="HATPase_C_sf"/>
</dbReference>
<comment type="caution">
    <text evidence="3">The sequence shown here is derived from an EMBL/GenBank/DDBJ whole genome shotgun (WGS) entry which is preliminary data.</text>
</comment>
<dbReference type="PANTHER" id="PTHR34220:SF7">
    <property type="entry name" value="SENSOR HISTIDINE KINASE YPDA"/>
    <property type="match status" value="1"/>
</dbReference>
<keyword evidence="3" id="KW-0418">Kinase</keyword>
<evidence type="ECO:0000313" key="3">
    <source>
        <dbReference type="EMBL" id="TLD00326.1"/>
    </source>
</evidence>
<feature type="transmembrane region" description="Helical" evidence="1">
    <location>
        <begin position="292"/>
        <end position="320"/>
    </location>
</feature>
<keyword evidence="1" id="KW-1133">Transmembrane helix</keyword>
<dbReference type="InterPro" id="IPR010559">
    <property type="entry name" value="Sig_transdc_His_kin_internal"/>
</dbReference>
<dbReference type="Proteomes" id="UP000306509">
    <property type="component" value="Unassembled WGS sequence"/>
</dbReference>
<feature type="domain" description="Histidine kinase/HSP90-like ATPase" evidence="2">
    <location>
        <begin position="471"/>
        <end position="578"/>
    </location>
</feature>
<dbReference type="SMART" id="SM00387">
    <property type="entry name" value="HATPase_c"/>
    <property type="match status" value="1"/>
</dbReference>
<dbReference type="SUPFAM" id="SSF158472">
    <property type="entry name" value="HAMP domain-like"/>
    <property type="match status" value="1"/>
</dbReference>
<dbReference type="InterPro" id="IPR050640">
    <property type="entry name" value="Bact_2-comp_sensor_kinase"/>
</dbReference>